<dbReference type="CDD" id="cd00801">
    <property type="entry name" value="INT_P4_C"/>
    <property type="match status" value="1"/>
</dbReference>
<keyword evidence="9" id="KW-1185">Reference proteome</keyword>
<evidence type="ECO:0000259" key="6">
    <source>
        <dbReference type="PROSITE" id="PS51898"/>
    </source>
</evidence>
<dbReference type="InterPro" id="IPR011010">
    <property type="entry name" value="DNA_brk_join_enz"/>
</dbReference>
<keyword evidence="2" id="KW-0229">DNA integration</keyword>
<keyword evidence="3 5" id="KW-0238">DNA-binding</keyword>
<evidence type="ECO:0000313" key="9">
    <source>
        <dbReference type="Proteomes" id="UP000196485"/>
    </source>
</evidence>
<dbReference type="Gene3D" id="1.10.443.10">
    <property type="entry name" value="Intergrase catalytic core"/>
    <property type="match status" value="1"/>
</dbReference>
<dbReference type="GO" id="GO:0015074">
    <property type="term" value="P:DNA integration"/>
    <property type="evidence" value="ECO:0007669"/>
    <property type="project" value="UniProtKB-KW"/>
</dbReference>
<protein>
    <submittedName>
        <fullName evidence="8">Putative prophage CPS-53 integrase</fullName>
    </submittedName>
</protein>
<dbReference type="Pfam" id="PF22022">
    <property type="entry name" value="Phage_int_M"/>
    <property type="match status" value="1"/>
</dbReference>
<reference evidence="9" key="1">
    <citation type="submission" date="2017-06" db="EMBL/GenBank/DDBJ databases">
        <authorList>
            <person name="Rodrigo-Torres L."/>
            <person name="Arahal R. D."/>
            <person name="Lucena T."/>
        </authorList>
    </citation>
    <scope>NUCLEOTIDE SEQUENCE [LARGE SCALE GENOMIC DNA]</scope>
    <source>
        <strain evidence="9">type strain: CECT 9192</strain>
    </source>
</reference>
<dbReference type="PANTHER" id="PTHR30629:SF2">
    <property type="entry name" value="PROPHAGE INTEGRASE INTS-RELATED"/>
    <property type="match status" value="1"/>
</dbReference>
<dbReference type="PROSITE" id="PS51900">
    <property type="entry name" value="CB"/>
    <property type="match status" value="1"/>
</dbReference>
<keyword evidence="4" id="KW-0233">DNA recombination</keyword>
<dbReference type="Pfam" id="PF13356">
    <property type="entry name" value="Arm-DNA-bind_3"/>
    <property type="match status" value="1"/>
</dbReference>
<evidence type="ECO:0000256" key="3">
    <source>
        <dbReference type="ARBA" id="ARBA00023125"/>
    </source>
</evidence>
<evidence type="ECO:0000256" key="4">
    <source>
        <dbReference type="ARBA" id="ARBA00023172"/>
    </source>
</evidence>
<dbReference type="Proteomes" id="UP000196485">
    <property type="component" value="Unassembled WGS sequence"/>
</dbReference>
<dbReference type="InterPro" id="IPR013762">
    <property type="entry name" value="Integrase-like_cat_sf"/>
</dbReference>
<dbReference type="GO" id="GO:0003677">
    <property type="term" value="F:DNA binding"/>
    <property type="evidence" value="ECO:0007669"/>
    <property type="project" value="UniProtKB-UniRule"/>
</dbReference>
<dbReference type="Pfam" id="PF00589">
    <property type="entry name" value="Phage_integrase"/>
    <property type="match status" value="1"/>
</dbReference>
<dbReference type="Gene3D" id="1.10.150.130">
    <property type="match status" value="1"/>
</dbReference>
<dbReference type="InterPro" id="IPR044068">
    <property type="entry name" value="CB"/>
</dbReference>
<dbReference type="Gene3D" id="3.30.160.390">
    <property type="entry name" value="Integrase, DNA-binding domain"/>
    <property type="match status" value="1"/>
</dbReference>
<comment type="similarity">
    <text evidence="1">Belongs to the 'phage' integrase family.</text>
</comment>
<dbReference type="InterPro" id="IPR010998">
    <property type="entry name" value="Integrase_recombinase_N"/>
</dbReference>
<dbReference type="PROSITE" id="PS51898">
    <property type="entry name" value="TYR_RECOMBINASE"/>
    <property type="match status" value="1"/>
</dbReference>
<organism evidence="8 9">
    <name type="scientific">Photobacterium aquimaris</name>
    <dbReference type="NCBI Taxonomy" id="512643"/>
    <lineage>
        <taxon>Bacteria</taxon>
        <taxon>Pseudomonadati</taxon>
        <taxon>Pseudomonadota</taxon>
        <taxon>Gammaproteobacteria</taxon>
        <taxon>Vibrionales</taxon>
        <taxon>Vibrionaceae</taxon>
        <taxon>Photobacterium</taxon>
    </lineage>
</organism>
<evidence type="ECO:0000256" key="1">
    <source>
        <dbReference type="ARBA" id="ARBA00008857"/>
    </source>
</evidence>
<dbReference type="InterPro" id="IPR002104">
    <property type="entry name" value="Integrase_catalytic"/>
</dbReference>
<dbReference type="RefSeq" id="WP_087821873.1">
    <property type="nucleotide sequence ID" value="NZ_FYAH01000013.1"/>
</dbReference>
<proteinExistence type="inferred from homology"/>
<dbReference type="InterPro" id="IPR053876">
    <property type="entry name" value="Phage_int_M"/>
</dbReference>
<dbReference type="SUPFAM" id="SSF56349">
    <property type="entry name" value="DNA breaking-rejoining enzymes"/>
    <property type="match status" value="1"/>
</dbReference>
<dbReference type="InterPro" id="IPR038488">
    <property type="entry name" value="Integrase_DNA-bd_sf"/>
</dbReference>
<dbReference type="GO" id="GO:0006310">
    <property type="term" value="P:DNA recombination"/>
    <property type="evidence" value="ECO:0007669"/>
    <property type="project" value="UniProtKB-KW"/>
</dbReference>
<evidence type="ECO:0000313" key="8">
    <source>
        <dbReference type="EMBL" id="SMY18207.1"/>
    </source>
</evidence>
<dbReference type="AlphaFoldDB" id="A0A1Y6L4P0"/>
<dbReference type="InterPro" id="IPR050808">
    <property type="entry name" value="Phage_Integrase"/>
</dbReference>
<feature type="domain" description="Core-binding (CB)" evidence="7">
    <location>
        <begin position="100"/>
        <end position="180"/>
    </location>
</feature>
<dbReference type="EMBL" id="FYAH01000013">
    <property type="protein sequence ID" value="SMY18207.1"/>
    <property type="molecule type" value="Genomic_DNA"/>
</dbReference>
<accession>A0A1Y6L4P0</accession>
<feature type="domain" description="Tyr recombinase" evidence="6">
    <location>
        <begin position="206"/>
        <end position="386"/>
    </location>
</feature>
<gene>
    <name evidence="8" type="primary">intS</name>
    <name evidence="8" type="ORF">PAQU9191_03548</name>
</gene>
<sequence length="406" mass="46319">MALTVQEVKNLSCPDGKSQIKRSDGNNLFLLVKSGGSKLWRLRFRYAGKYQEMALGKYPSISLSEARKLAEEARASLIHGINPMDERRERKRAKTISKNKLFETIALKWWEQQKDSWSEDHAARVKRWLLVDCKYISNLHIEEIDAGHITELMLAIEESGTPKKAPNILAVINRVFGYALAHRLTRNNPAQGLPLGDILKPLPKVKHRAAIVKPNELAQLIKDIDTTESGNYCTVEALKLIPRVFLRPTEIRNLKWEYVDFEDALIRIPAEEMKRGREHLVPMSKQVVQQLKSIKAVTGYSELVFPNQRDSSKPISKNVLTNRLRDLGYPADVMSAHGFRSTASTILHEKGWEHDVIEVQLAHLTGTATSRAYNRSIYLAERKKLMQEWADYLNELVQRYTVGTSA</sequence>
<dbReference type="PANTHER" id="PTHR30629">
    <property type="entry name" value="PROPHAGE INTEGRASE"/>
    <property type="match status" value="1"/>
</dbReference>
<name>A0A1Y6L4P0_9GAMM</name>
<evidence type="ECO:0000256" key="2">
    <source>
        <dbReference type="ARBA" id="ARBA00022908"/>
    </source>
</evidence>
<dbReference type="InterPro" id="IPR025166">
    <property type="entry name" value="Integrase_DNA_bind_dom"/>
</dbReference>
<evidence type="ECO:0000256" key="5">
    <source>
        <dbReference type="PROSITE-ProRule" id="PRU01248"/>
    </source>
</evidence>
<evidence type="ECO:0000259" key="7">
    <source>
        <dbReference type="PROSITE" id="PS51900"/>
    </source>
</evidence>